<protein>
    <recommendedName>
        <fullName evidence="4">Type IV pilus biogenesis protein PilP</fullName>
    </recommendedName>
</protein>
<evidence type="ECO:0000313" key="2">
    <source>
        <dbReference type="EMBL" id="AEH63416.1"/>
    </source>
</evidence>
<organism evidence="2 3">
    <name type="scientific">Zymomonas mobilis subsp. mobilis (strain ATCC 10988 / DSM 424 / LMG 404 / NCIMB 8938 / NRRL B-806 / ZM1)</name>
    <dbReference type="NCBI Taxonomy" id="555217"/>
    <lineage>
        <taxon>Bacteria</taxon>
        <taxon>Pseudomonadati</taxon>
        <taxon>Pseudomonadota</taxon>
        <taxon>Alphaproteobacteria</taxon>
        <taxon>Sphingomonadales</taxon>
        <taxon>Zymomonadaceae</taxon>
        <taxon>Zymomonas</taxon>
    </lineage>
</organism>
<evidence type="ECO:0000256" key="1">
    <source>
        <dbReference type="SAM" id="SignalP"/>
    </source>
</evidence>
<sequence precursor="true">MKSFLSKKMGMFLCLSMAITLFSAKAAKNQNNFKDSVLFDKLLACRSLNDDISRLHCFDENIKALDDANTHHDILVVDREAIVARQKQSFGFAPPVLALPKKDNAYSHSIKKDQAADDVIHEITDKASFVSQDSEGHWIIGFSNGARWRQIDDQTVPNEPHVGSVVRLRKAALGSFVANIDKQSAIKMRRIQ</sequence>
<dbReference type="eggNOG" id="ENOG5032UVT">
    <property type="taxonomic scope" value="Bacteria"/>
</dbReference>
<dbReference type="InterPro" id="IPR016987">
    <property type="entry name" value="UCP023238"/>
</dbReference>
<evidence type="ECO:0008006" key="4">
    <source>
        <dbReference type="Google" id="ProtNLM"/>
    </source>
</evidence>
<accession>A0A0H3G070</accession>
<name>A0A0H3G070_ZYMMA</name>
<reference evidence="2 3" key="1">
    <citation type="journal article" date="2011" name="J. Bacteriol.">
        <title>Genome sequence of the ethanol-producing Zymomonas mobilis subsp. mobilis lectotype strain ATCC 10988.</title>
        <authorList>
            <person name="Pappas K.M."/>
            <person name="Kouvelis V.N."/>
            <person name="Saunders E."/>
            <person name="Brettin T.S."/>
            <person name="Bruce D."/>
            <person name="Detter C."/>
            <person name="Balakireva M."/>
            <person name="Han C.S."/>
            <person name="Savvakis G."/>
            <person name="Kyrpides N.C."/>
            <person name="Typas M.A."/>
        </authorList>
    </citation>
    <scope>NUCLEOTIDE SEQUENCE [LARGE SCALE GENOMIC DNA]</scope>
    <source>
        <strain evidence="3">ATCC 10988 / DSM 424 / CCUG 17860 / LMG 404 / NCIMB 8938 / NRRL B-806 / ZM1</strain>
    </source>
</reference>
<proteinExistence type="predicted"/>
<dbReference type="OrthoDB" id="7596780at2"/>
<dbReference type="KEGG" id="zmm:Zmob_1602"/>
<dbReference type="EMBL" id="CP002850">
    <property type="protein sequence ID" value="AEH63416.1"/>
    <property type="molecule type" value="Genomic_DNA"/>
</dbReference>
<feature type="signal peptide" evidence="1">
    <location>
        <begin position="1"/>
        <end position="26"/>
    </location>
</feature>
<keyword evidence="1" id="KW-0732">Signal</keyword>
<gene>
    <name evidence="2" type="ordered locus">Zmob_1602</name>
</gene>
<dbReference type="Proteomes" id="UP000001494">
    <property type="component" value="Chromosome"/>
</dbReference>
<feature type="chain" id="PRO_5002609616" description="Type IV pilus biogenesis protein PilP" evidence="1">
    <location>
        <begin position="27"/>
        <end position="192"/>
    </location>
</feature>
<dbReference type="PIRSF" id="PIRSF032038">
    <property type="entry name" value="UCP023238"/>
    <property type="match status" value="1"/>
</dbReference>
<dbReference type="RefSeq" id="WP_014501159.1">
    <property type="nucleotide sequence ID" value="NC_017262.1"/>
</dbReference>
<dbReference type="AlphaFoldDB" id="A0A0H3G070"/>
<evidence type="ECO:0000313" key="3">
    <source>
        <dbReference type="Proteomes" id="UP000001494"/>
    </source>
</evidence>
<dbReference type="HOGENOM" id="CLU_114088_0_0_5"/>